<dbReference type="EC" id="5.2.1.8" evidence="1"/>
<dbReference type="Gene3D" id="2.40.100.10">
    <property type="entry name" value="Cyclophilin-like"/>
    <property type="match status" value="1"/>
</dbReference>
<evidence type="ECO:0000259" key="2">
    <source>
        <dbReference type="PROSITE" id="PS50072"/>
    </source>
</evidence>
<dbReference type="GO" id="GO:0005737">
    <property type="term" value="C:cytoplasm"/>
    <property type="evidence" value="ECO:0007669"/>
    <property type="project" value="TreeGrafter"/>
</dbReference>
<feature type="domain" description="PPIase cyclophilin-type" evidence="2">
    <location>
        <begin position="1"/>
        <end position="71"/>
    </location>
</feature>
<dbReference type="EMBL" id="KE161225">
    <property type="protein sequence ID" value="EPQ02458.1"/>
    <property type="molecule type" value="Genomic_DNA"/>
</dbReference>
<dbReference type="Proteomes" id="UP000052978">
    <property type="component" value="Unassembled WGS sequence"/>
</dbReference>
<organism evidence="3 4">
    <name type="scientific">Myotis brandtii</name>
    <name type="common">Brandt's bat</name>
    <dbReference type="NCBI Taxonomy" id="109478"/>
    <lineage>
        <taxon>Eukaryota</taxon>
        <taxon>Metazoa</taxon>
        <taxon>Chordata</taxon>
        <taxon>Craniata</taxon>
        <taxon>Vertebrata</taxon>
        <taxon>Euteleostomi</taxon>
        <taxon>Mammalia</taxon>
        <taxon>Eutheria</taxon>
        <taxon>Laurasiatheria</taxon>
        <taxon>Chiroptera</taxon>
        <taxon>Yangochiroptera</taxon>
        <taxon>Vespertilionidae</taxon>
        <taxon>Myotis</taxon>
    </lineage>
</organism>
<sequence length="72" mass="8008">MDPDILCMANVGPNANNSQFFICTAETEWMDGKHGVGLQPDERQHGYVVIMESFGFRNGKTSKITIADCEQL</sequence>
<dbReference type="GO" id="GO:0006457">
    <property type="term" value="P:protein folding"/>
    <property type="evidence" value="ECO:0007669"/>
    <property type="project" value="TreeGrafter"/>
</dbReference>
<comment type="similarity">
    <text evidence="1">Belongs to the cyclophilin-type PPIase family.</text>
</comment>
<dbReference type="Pfam" id="PF00160">
    <property type="entry name" value="Pro_isomerase"/>
    <property type="match status" value="1"/>
</dbReference>
<dbReference type="PANTHER" id="PTHR11071">
    <property type="entry name" value="PEPTIDYL-PROLYL CIS-TRANS ISOMERASE"/>
    <property type="match status" value="1"/>
</dbReference>
<dbReference type="PANTHER" id="PTHR11071:SF490">
    <property type="entry name" value="PEPTIDYL-PROLYL CIS-TRANS ISOMERASE A"/>
    <property type="match status" value="1"/>
</dbReference>
<gene>
    <name evidence="3" type="ORF">D623_10016587</name>
</gene>
<dbReference type="PROSITE" id="PS50072">
    <property type="entry name" value="CSA_PPIASE_2"/>
    <property type="match status" value="1"/>
</dbReference>
<dbReference type="InterPro" id="IPR002130">
    <property type="entry name" value="Cyclophilin-type_PPIase_dom"/>
</dbReference>
<keyword evidence="1 3" id="KW-0413">Isomerase</keyword>
<proteinExistence type="inferred from homology"/>
<accession>S7NXV6</accession>
<protein>
    <recommendedName>
        <fullName evidence="1">Peptidyl-prolyl cis-trans isomerase</fullName>
        <shortName evidence="1">PPIase</shortName>
        <ecNumber evidence="1">5.2.1.8</ecNumber>
    </recommendedName>
</protein>
<dbReference type="PRINTS" id="PR00153">
    <property type="entry name" value="CSAPPISMRASE"/>
</dbReference>
<evidence type="ECO:0000313" key="3">
    <source>
        <dbReference type="EMBL" id="EPQ02458.1"/>
    </source>
</evidence>
<keyword evidence="4" id="KW-1185">Reference proteome</keyword>
<dbReference type="AlphaFoldDB" id="S7NXV6"/>
<name>S7NXV6_MYOBR</name>
<comment type="catalytic activity">
    <reaction evidence="1">
        <text>[protein]-peptidylproline (omega=180) = [protein]-peptidylproline (omega=0)</text>
        <dbReference type="Rhea" id="RHEA:16237"/>
        <dbReference type="Rhea" id="RHEA-COMP:10747"/>
        <dbReference type="Rhea" id="RHEA-COMP:10748"/>
        <dbReference type="ChEBI" id="CHEBI:83833"/>
        <dbReference type="ChEBI" id="CHEBI:83834"/>
        <dbReference type="EC" id="5.2.1.8"/>
    </reaction>
</comment>
<comment type="function">
    <text evidence="1">PPIases accelerate the folding of proteins. It catalyzes the cis-trans isomerization of proline imidic peptide bonds in oligopeptides.</text>
</comment>
<dbReference type="InterPro" id="IPR029000">
    <property type="entry name" value="Cyclophilin-like_dom_sf"/>
</dbReference>
<evidence type="ECO:0000313" key="4">
    <source>
        <dbReference type="Proteomes" id="UP000052978"/>
    </source>
</evidence>
<dbReference type="SUPFAM" id="SSF50891">
    <property type="entry name" value="Cyclophilin-like"/>
    <property type="match status" value="1"/>
</dbReference>
<keyword evidence="1" id="KW-0697">Rotamase</keyword>
<dbReference type="GO" id="GO:0003755">
    <property type="term" value="F:peptidyl-prolyl cis-trans isomerase activity"/>
    <property type="evidence" value="ECO:0007669"/>
    <property type="project" value="UniProtKB-UniRule"/>
</dbReference>
<evidence type="ECO:0000256" key="1">
    <source>
        <dbReference type="RuleBase" id="RU363019"/>
    </source>
</evidence>
<reference evidence="3 4" key="1">
    <citation type="journal article" date="2013" name="Nat. Commun.">
        <title>Genome analysis reveals insights into physiology and longevity of the Brandt's bat Myotis brandtii.</title>
        <authorList>
            <person name="Seim I."/>
            <person name="Fang X."/>
            <person name="Xiong Z."/>
            <person name="Lobanov A.V."/>
            <person name="Huang Z."/>
            <person name="Ma S."/>
            <person name="Feng Y."/>
            <person name="Turanov A.A."/>
            <person name="Zhu Y."/>
            <person name="Lenz T.L."/>
            <person name="Gerashchenko M.V."/>
            <person name="Fan D."/>
            <person name="Hee Yim S."/>
            <person name="Yao X."/>
            <person name="Jordan D."/>
            <person name="Xiong Y."/>
            <person name="Ma Y."/>
            <person name="Lyapunov A.N."/>
            <person name="Chen G."/>
            <person name="Kulakova O.I."/>
            <person name="Sun Y."/>
            <person name="Lee S.G."/>
            <person name="Bronson R.T."/>
            <person name="Moskalev A.A."/>
            <person name="Sunyaev S.R."/>
            <person name="Zhang G."/>
            <person name="Krogh A."/>
            <person name="Wang J."/>
            <person name="Gladyshev V.N."/>
        </authorList>
    </citation>
    <scope>NUCLEOTIDE SEQUENCE [LARGE SCALE GENOMIC DNA]</scope>
</reference>
<dbReference type="GO" id="GO:0016018">
    <property type="term" value="F:cyclosporin A binding"/>
    <property type="evidence" value="ECO:0007669"/>
    <property type="project" value="TreeGrafter"/>
</dbReference>